<gene>
    <name evidence="1" type="ORF">OKJ48_10050</name>
</gene>
<reference evidence="1 2" key="1">
    <citation type="submission" date="2022-10" db="EMBL/GenBank/DDBJ databases">
        <authorList>
            <person name="Xie J."/>
            <person name="Shen N."/>
        </authorList>
    </citation>
    <scope>NUCLEOTIDE SEQUENCE [LARGE SCALE GENOMIC DNA]</scope>
    <source>
        <strain evidence="1 2">DSM 41681</strain>
    </source>
</reference>
<dbReference type="EMBL" id="JAOZYB010000057">
    <property type="protein sequence ID" value="MEB3960582.1"/>
    <property type="molecule type" value="Genomic_DNA"/>
</dbReference>
<dbReference type="Proteomes" id="UP001352223">
    <property type="component" value="Unassembled WGS sequence"/>
</dbReference>
<comment type="caution">
    <text evidence="1">The sequence shown here is derived from an EMBL/GenBank/DDBJ whole genome shotgun (WGS) entry which is preliminary data.</text>
</comment>
<evidence type="ECO:0000313" key="1">
    <source>
        <dbReference type="EMBL" id="MEB3960582.1"/>
    </source>
</evidence>
<name>A0ABU6C7K5_9ACTN</name>
<dbReference type="RefSeq" id="WP_324767698.1">
    <property type="nucleotide sequence ID" value="NZ_BAAATS010000016.1"/>
</dbReference>
<keyword evidence="2" id="KW-1185">Reference proteome</keyword>
<protein>
    <submittedName>
        <fullName evidence="1">Uncharacterized protein</fullName>
    </submittedName>
</protein>
<organism evidence="1 2">
    <name type="scientific">Streptomyces kunmingensis</name>
    <dbReference type="NCBI Taxonomy" id="68225"/>
    <lineage>
        <taxon>Bacteria</taxon>
        <taxon>Bacillati</taxon>
        <taxon>Actinomycetota</taxon>
        <taxon>Actinomycetes</taxon>
        <taxon>Kitasatosporales</taxon>
        <taxon>Streptomycetaceae</taxon>
        <taxon>Streptomyces</taxon>
    </lineage>
</organism>
<accession>A0ABU6C7K5</accession>
<sequence length="63" mass="7099">MPHHLPRWAVQRVVAALESRAPAGRHPQHLAELARSTGMSKSLTRQCLRHVERARDQEAGLAR</sequence>
<evidence type="ECO:0000313" key="2">
    <source>
        <dbReference type="Proteomes" id="UP001352223"/>
    </source>
</evidence>
<proteinExistence type="predicted"/>